<gene>
    <name evidence="1" type="ORF">Cvel_23479</name>
</gene>
<accession>A0A0G4GUT7</accession>
<organism evidence="1">
    <name type="scientific">Chromera velia CCMP2878</name>
    <dbReference type="NCBI Taxonomy" id="1169474"/>
    <lineage>
        <taxon>Eukaryota</taxon>
        <taxon>Sar</taxon>
        <taxon>Alveolata</taxon>
        <taxon>Colpodellida</taxon>
        <taxon>Chromeraceae</taxon>
        <taxon>Chromera</taxon>
    </lineage>
</organism>
<sequence length="255" mass="29188">MCVDVGTQEEGIVRFADASGLIFDVLVFPRTDRHSDILVTGKFLLPQRNLVGLLTTVLPPPSKRQLWDTERAANIKIGFPVSWPWETPRVTLSFPRHPKGFAEEHPFLDSGGRRLIANLGSEFSPCIRIKHMVLYTQTVLAFPGDFIRDMDLTEFPSCTDVNKKYNQWKRDLDWEQELADHGWILEFCKAQMERRRSPNPNGPISLRELLTPYVTRLPGVFQNKERSRVGTLHRLDLSVQSQKLTIQSPISALTH</sequence>
<dbReference type="AlphaFoldDB" id="A0A0G4GUT7"/>
<evidence type="ECO:0000313" key="1">
    <source>
        <dbReference type="EMBL" id="CEM34609.1"/>
    </source>
</evidence>
<dbReference type="VEuPathDB" id="CryptoDB:Cvel_23479"/>
<name>A0A0G4GUT7_9ALVE</name>
<dbReference type="PhylomeDB" id="A0A0G4GUT7"/>
<proteinExistence type="predicted"/>
<protein>
    <submittedName>
        <fullName evidence="1">Uncharacterized protein</fullName>
    </submittedName>
</protein>
<dbReference type="EMBL" id="CDMZ01001574">
    <property type="protein sequence ID" value="CEM34609.1"/>
    <property type="molecule type" value="Genomic_DNA"/>
</dbReference>
<reference evidence="1" key="1">
    <citation type="submission" date="2014-11" db="EMBL/GenBank/DDBJ databases">
        <authorList>
            <person name="Otto D Thomas"/>
            <person name="Naeem Raeece"/>
        </authorList>
    </citation>
    <scope>NUCLEOTIDE SEQUENCE</scope>
</reference>